<dbReference type="PANTHER" id="PTHR13707:SF57">
    <property type="entry name" value="SUCCINYL-COA:3-KETOACID COENZYME A TRANSFERASE SUBUNIT B-RELATED"/>
    <property type="match status" value="1"/>
</dbReference>
<dbReference type="GO" id="GO:0008410">
    <property type="term" value="F:CoA-transferase activity"/>
    <property type="evidence" value="ECO:0007669"/>
    <property type="project" value="InterPro"/>
</dbReference>
<proteinExistence type="predicted"/>
<dbReference type="AlphaFoldDB" id="A0A9D1G2R4"/>
<dbReference type="SMART" id="SM00882">
    <property type="entry name" value="CoA_trans"/>
    <property type="match status" value="1"/>
</dbReference>
<comment type="caution">
    <text evidence="1">The sequence shown here is derived from an EMBL/GenBank/DDBJ whole genome shotgun (WGS) entry which is preliminary data.</text>
</comment>
<dbReference type="EMBL" id="DVJS01000014">
    <property type="protein sequence ID" value="HIS96452.1"/>
    <property type="molecule type" value="Genomic_DNA"/>
</dbReference>
<sequence length="224" mass="23763">MMVLSKEEKQNRIARNTAALIDADESLSVINLGVGIPTMVSNYVSREGIYLMAENGMLGVGPIAEGDEIEPDLINAGRQPVLETKGCSYMDSAEAFGMIRGGHVDATVLGAFEADQNADVANWIIPGGKQLGVGGAMDLVSGARKVIIAMTHTSKTGSKLVKKCSLPLTASGRVDAVVTEYAVFAFRGGEVVLEKLAPDIDEDELRAITELDYAVSPHLEPMLV</sequence>
<reference evidence="1" key="1">
    <citation type="submission" date="2020-10" db="EMBL/GenBank/DDBJ databases">
        <authorList>
            <person name="Gilroy R."/>
        </authorList>
    </citation>
    <scope>NUCLEOTIDE SEQUENCE</scope>
    <source>
        <strain evidence="1">ChiHecec3B27-6122</strain>
    </source>
</reference>
<evidence type="ECO:0000313" key="2">
    <source>
        <dbReference type="Proteomes" id="UP000886876"/>
    </source>
</evidence>
<accession>A0A9D1G2R4</accession>
<organism evidence="1 2">
    <name type="scientific">Candidatus Scatomorpha pullistercoris</name>
    <dbReference type="NCBI Taxonomy" id="2840929"/>
    <lineage>
        <taxon>Bacteria</taxon>
        <taxon>Bacillati</taxon>
        <taxon>Bacillota</taxon>
        <taxon>Clostridia</taxon>
        <taxon>Eubacteriales</taxon>
        <taxon>Candidatus Scatomorpha</taxon>
    </lineage>
</organism>
<dbReference type="PANTHER" id="PTHR13707">
    <property type="entry name" value="KETOACID-COENZYME A TRANSFERASE"/>
    <property type="match status" value="1"/>
</dbReference>
<dbReference type="Gene3D" id="3.40.1080.10">
    <property type="entry name" value="Glutaconate Coenzyme A-transferase"/>
    <property type="match status" value="1"/>
</dbReference>
<dbReference type="InterPro" id="IPR004165">
    <property type="entry name" value="CoA_trans_fam_I"/>
</dbReference>
<dbReference type="SUPFAM" id="SSF100950">
    <property type="entry name" value="NagB/RpiA/CoA transferase-like"/>
    <property type="match status" value="1"/>
</dbReference>
<evidence type="ECO:0000313" key="1">
    <source>
        <dbReference type="EMBL" id="HIS96452.1"/>
    </source>
</evidence>
<gene>
    <name evidence="1" type="ORF">IAD42_00590</name>
</gene>
<dbReference type="Proteomes" id="UP000886876">
    <property type="component" value="Unassembled WGS sequence"/>
</dbReference>
<dbReference type="InterPro" id="IPR037171">
    <property type="entry name" value="NagB/RpiA_transferase-like"/>
</dbReference>
<keyword evidence="1" id="KW-0808">Transferase</keyword>
<name>A0A9D1G2R4_9FIRM</name>
<protein>
    <submittedName>
        <fullName evidence="1">Succinyl-CoA--3-ketoacid-CoA transferase</fullName>
    </submittedName>
</protein>
<dbReference type="Pfam" id="PF01144">
    <property type="entry name" value="CoA_trans"/>
    <property type="match status" value="1"/>
</dbReference>
<reference evidence="1" key="2">
    <citation type="journal article" date="2021" name="PeerJ">
        <title>Extensive microbial diversity within the chicken gut microbiome revealed by metagenomics and culture.</title>
        <authorList>
            <person name="Gilroy R."/>
            <person name="Ravi A."/>
            <person name="Getino M."/>
            <person name="Pursley I."/>
            <person name="Horton D.L."/>
            <person name="Alikhan N.F."/>
            <person name="Baker D."/>
            <person name="Gharbi K."/>
            <person name="Hall N."/>
            <person name="Watson M."/>
            <person name="Adriaenssens E.M."/>
            <person name="Foster-Nyarko E."/>
            <person name="Jarju S."/>
            <person name="Secka A."/>
            <person name="Antonio M."/>
            <person name="Oren A."/>
            <person name="Chaudhuri R.R."/>
            <person name="La Ragione R."/>
            <person name="Hildebrand F."/>
            <person name="Pallen M.J."/>
        </authorList>
    </citation>
    <scope>NUCLEOTIDE SEQUENCE</scope>
    <source>
        <strain evidence="1">ChiHecec3B27-6122</strain>
    </source>
</reference>